<accession>A0A561SEC8</accession>
<evidence type="ECO:0000313" key="2">
    <source>
        <dbReference type="EMBL" id="TWF73220.1"/>
    </source>
</evidence>
<name>A0A561SEC8_9ACTN</name>
<feature type="chain" id="PRO_5038952098" evidence="1">
    <location>
        <begin position="29"/>
        <end position="152"/>
    </location>
</feature>
<sequence length="152" mass="16392">MSDRRPKGMKRSLALLSLVLLPVAPITGCSQQPPAAAHAEECGKTVSGVTDSNKLQVFSVPIRKESLGVEYRGRIPSGDLNAYLTKNGVVVGRNSRAPQNGKGDVDTLCSGTTWDDVTKFHIYDYQVSLVLHQGGDPQKSLLASQPVFAHLY</sequence>
<reference evidence="2 3" key="1">
    <citation type="submission" date="2019-06" db="EMBL/GenBank/DDBJ databases">
        <title>Sequencing the genomes of 1000 actinobacteria strains.</title>
        <authorList>
            <person name="Klenk H.-P."/>
        </authorList>
    </citation>
    <scope>NUCLEOTIDE SEQUENCE [LARGE SCALE GENOMIC DNA]</scope>
    <source>
        <strain evidence="2 3">DSM 44826</strain>
    </source>
</reference>
<keyword evidence="1" id="KW-0732">Signal</keyword>
<dbReference type="RefSeq" id="WP_145911178.1">
    <property type="nucleotide sequence ID" value="NZ_BAAAMZ010000005.1"/>
</dbReference>
<evidence type="ECO:0000256" key="1">
    <source>
        <dbReference type="SAM" id="SignalP"/>
    </source>
</evidence>
<feature type="signal peptide" evidence="1">
    <location>
        <begin position="1"/>
        <end position="28"/>
    </location>
</feature>
<organism evidence="2 3">
    <name type="scientific">Kitasatospora viridis</name>
    <dbReference type="NCBI Taxonomy" id="281105"/>
    <lineage>
        <taxon>Bacteria</taxon>
        <taxon>Bacillati</taxon>
        <taxon>Actinomycetota</taxon>
        <taxon>Actinomycetes</taxon>
        <taxon>Kitasatosporales</taxon>
        <taxon>Streptomycetaceae</taxon>
        <taxon>Kitasatospora</taxon>
    </lineage>
</organism>
<dbReference type="AlphaFoldDB" id="A0A561SEC8"/>
<protein>
    <submittedName>
        <fullName evidence="2">Uncharacterized protein</fullName>
    </submittedName>
</protein>
<gene>
    <name evidence="2" type="ORF">FHX73_16371</name>
</gene>
<dbReference type="Proteomes" id="UP000317940">
    <property type="component" value="Unassembled WGS sequence"/>
</dbReference>
<proteinExistence type="predicted"/>
<comment type="caution">
    <text evidence="2">The sequence shown here is derived from an EMBL/GenBank/DDBJ whole genome shotgun (WGS) entry which is preliminary data.</text>
</comment>
<keyword evidence="3" id="KW-1185">Reference proteome</keyword>
<evidence type="ECO:0000313" key="3">
    <source>
        <dbReference type="Proteomes" id="UP000317940"/>
    </source>
</evidence>
<dbReference type="EMBL" id="VIWT01000006">
    <property type="protein sequence ID" value="TWF73220.1"/>
    <property type="molecule type" value="Genomic_DNA"/>
</dbReference>